<feature type="chain" id="PRO_5044332749" evidence="14">
    <location>
        <begin position="25"/>
        <end position="950"/>
    </location>
</feature>
<keyword evidence="6 14" id="KW-0732">Signal</keyword>
<keyword evidence="4" id="KW-0410">Iron transport</keyword>
<evidence type="ECO:0000256" key="4">
    <source>
        <dbReference type="ARBA" id="ARBA00022496"/>
    </source>
</evidence>
<keyword evidence="9 13" id="KW-0798">TonB box</keyword>
<comment type="subcellular location">
    <subcellularLocation>
        <location evidence="1 12">Cell outer membrane</location>
        <topology evidence="1 12">Multi-pass membrane protein</topology>
    </subcellularLocation>
</comment>
<evidence type="ECO:0000256" key="11">
    <source>
        <dbReference type="ARBA" id="ARBA00023237"/>
    </source>
</evidence>
<dbReference type="GO" id="GO:0009279">
    <property type="term" value="C:cell outer membrane"/>
    <property type="evidence" value="ECO:0007669"/>
    <property type="project" value="UniProtKB-SubCell"/>
</dbReference>
<evidence type="ECO:0000313" key="17">
    <source>
        <dbReference type="EMBL" id="XDU96985.1"/>
    </source>
</evidence>
<dbReference type="GO" id="GO:0015344">
    <property type="term" value="F:siderophore uptake transmembrane transporter activity"/>
    <property type="evidence" value="ECO:0007669"/>
    <property type="project" value="TreeGrafter"/>
</dbReference>
<accession>A0AB39W507</accession>
<keyword evidence="10 12" id="KW-0472">Membrane</keyword>
<organism evidence="17">
    <name type="scientific">Flavobacterium sp. WC2409</name>
    <dbReference type="NCBI Taxonomy" id="3234139"/>
    <lineage>
        <taxon>Bacteria</taxon>
        <taxon>Pseudomonadati</taxon>
        <taxon>Bacteroidota</taxon>
        <taxon>Flavobacteriia</taxon>
        <taxon>Flavobacteriales</taxon>
        <taxon>Flavobacteriaceae</taxon>
        <taxon>Flavobacterium</taxon>
    </lineage>
</organism>
<evidence type="ECO:0000256" key="9">
    <source>
        <dbReference type="ARBA" id="ARBA00023077"/>
    </source>
</evidence>
<feature type="signal peptide" evidence="14">
    <location>
        <begin position="1"/>
        <end position="24"/>
    </location>
</feature>
<sequence length="950" mass="103123">MKTTQFIRILILIVGFSFSATTLAQEGKIQGKVTDSKGLVLIGSSIVVVENNKSSNTDANGEFAINNVANGSYQIAVSYIGFITRKVTVKVPQSNILNIALQEDQAALDEVVVTGVFDKRSALNSSIAISTVNAVQIQKMAPTSAAELLKNVPGIFVNNSLGEIRNTVYSRGVTTGNNDGRWGYDYVSMQEDGLPVTNAIFANFGPDMFLRADATLDKLEAVRGGTASITGANAPGGVFNYISKTGGEKFAGEIRTKLGLEGNGKNPYYRADFNLGGPLAKNLTYNVGGFYRKSDGSQYPGYASNFGGQLKGNLVYKYETGSLKLLVKSLNDHNLTAEGIPTNSYTDMKPSVGFSNTSSVLPPAISLTTYVPTRGDVTYKSKDLWHSKDNSVGLNWEQKLGNGWKFTNNARLSSMSVEAFTPLSTVSPIAMDNIVTYFVLGALHPPTQVIPGTYTVSQGGQPIMTIKSFSGFDYTVTSNTAPGSALSPNSLFFTPLIYNYSKVNEFRDQFNFNKKIENHTFNIGGFFDNSSLYRVSGSMGVSLNTIQNHPQTVGISVTNPGNVTYQVTNPNGIVNVGADQGYTIINSKQNQKAIYFAHTWEINDKLTFDWGARYENVRIHGTNNAPSLVVSNTGGIDGNPLTLFDNTSSALGSPFSYDKTLGYLSYSGALNYKVSDQTALYFRYSNGKKAPGYNIYNDVSTEFGASSLDPQVQIIQQYEVGYKSKIENAIFTITPFYSLLSDIPNSVTFTNDATGLLYNPPALYNNIRTFGIELESSVKLSNNFNIRGVITAQDAKATKYNAWIHQTDNSHTTAGTDIMIDNSGNKAANVPNLMVNITPEYTSNSFYANVTWSYMGARQANFANAFELPAFSQFNLAMGYDISAKLRVSANVNNVLNSYGVMGWVGPGSFPFNLNLEGLTKADIAANPTAFHQAIAIPARAYFLTLAYKF</sequence>
<dbReference type="EMBL" id="CP165625">
    <property type="protein sequence ID" value="XDU96985.1"/>
    <property type="molecule type" value="Genomic_DNA"/>
</dbReference>
<evidence type="ECO:0000256" key="12">
    <source>
        <dbReference type="PROSITE-ProRule" id="PRU01360"/>
    </source>
</evidence>
<evidence type="ECO:0000256" key="10">
    <source>
        <dbReference type="ARBA" id="ARBA00023136"/>
    </source>
</evidence>
<feature type="domain" description="TonB-dependent receptor-like beta-barrel" evidence="15">
    <location>
        <begin position="499"/>
        <end position="895"/>
    </location>
</feature>
<dbReference type="PANTHER" id="PTHR32552:SF89">
    <property type="entry name" value="CATECHOLATE SIDEROPHORE RECEPTOR FIU"/>
    <property type="match status" value="1"/>
</dbReference>
<dbReference type="Gene3D" id="2.40.170.20">
    <property type="entry name" value="TonB-dependent receptor, beta-barrel domain"/>
    <property type="match status" value="1"/>
</dbReference>
<dbReference type="Gene3D" id="2.170.130.10">
    <property type="entry name" value="TonB-dependent receptor, plug domain"/>
    <property type="match status" value="1"/>
</dbReference>
<dbReference type="SUPFAM" id="SSF56935">
    <property type="entry name" value="Porins"/>
    <property type="match status" value="1"/>
</dbReference>
<keyword evidence="5 12" id="KW-0812">Transmembrane</keyword>
<keyword evidence="2 12" id="KW-0813">Transport</keyword>
<keyword evidence="11 12" id="KW-0998">Cell outer membrane</keyword>
<evidence type="ECO:0000256" key="3">
    <source>
        <dbReference type="ARBA" id="ARBA00022452"/>
    </source>
</evidence>
<evidence type="ECO:0000256" key="7">
    <source>
        <dbReference type="ARBA" id="ARBA00023004"/>
    </source>
</evidence>
<dbReference type="Pfam" id="PF00593">
    <property type="entry name" value="TonB_dep_Rec_b-barrel"/>
    <property type="match status" value="1"/>
</dbReference>
<dbReference type="InterPro" id="IPR012910">
    <property type="entry name" value="Plug_dom"/>
</dbReference>
<name>A0AB39W507_9FLAO</name>
<dbReference type="AlphaFoldDB" id="A0AB39W507"/>
<feature type="domain" description="TonB-dependent receptor plug" evidence="16">
    <location>
        <begin position="124"/>
        <end position="238"/>
    </location>
</feature>
<evidence type="ECO:0000256" key="1">
    <source>
        <dbReference type="ARBA" id="ARBA00004571"/>
    </source>
</evidence>
<comment type="similarity">
    <text evidence="12 13">Belongs to the TonB-dependent receptor family.</text>
</comment>
<dbReference type="InterPro" id="IPR037066">
    <property type="entry name" value="Plug_dom_sf"/>
</dbReference>
<keyword evidence="8" id="KW-0406">Ion transport</keyword>
<evidence type="ECO:0000256" key="8">
    <source>
        <dbReference type="ARBA" id="ARBA00023065"/>
    </source>
</evidence>
<dbReference type="InterPro" id="IPR000531">
    <property type="entry name" value="Beta-barrel_TonB"/>
</dbReference>
<protein>
    <submittedName>
        <fullName evidence="17">TonB-dependent receptor</fullName>
    </submittedName>
</protein>
<gene>
    <name evidence="17" type="ORF">AB3G34_07685</name>
</gene>
<dbReference type="Gene3D" id="2.60.40.1120">
    <property type="entry name" value="Carboxypeptidase-like, regulatory domain"/>
    <property type="match status" value="1"/>
</dbReference>
<dbReference type="Pfam" id="PF07715">
    <property type="entry name" value="Plug"/>
    <property type="match status" value="1"/>
</dbReference>
<keyword evidence="7" id="KW-0408">Iron</keyword>
<evidence type="ECO:0000256" key="14">
    <source>
        <dbReference type="SAM" id="SignalP"/>
    </source>
</evidence>
<dbReference type="Pfam" id="PF13715">
    <property type="entry name" value="CarbopepD_reg_2"/>
    <property type="match status" value="1"/>
</dbReference>
<evidence type="ECO:0000256" key="6">
    <source>
        <dbReference type="ARBA" id="ARBA00022729"/>
    </source>
</evidence>
<dbReference type="PROSITE" id="PS52016">
    <property type="entry name" value="TONB_DEPENDENT_REC_3"/>
    <property type="match status" value="1"/>
</dbReference>
<evidence type="ECO:0000259" key="16">
    <source>
        <dbReference type="Pfam" id="PF07715"/>
    </source>
</evidence>
<evidence type="ECO:0000256" key="13">
    <source>
        <dbReference type="RuleBase" id="RU003357"/>
    </source>
</evidence>
<dbReference type="SUPFAM" id="SSF49464">
    <property type="entry name" value="Carboxypeptidase regulatory domain-like"/>
    <property type="match status" value="1"/>
</dbReference>
<evidence type="ECO:0000256" key="5">
    <source>
        <dbReference type="ARBA" id="ARBA00022692"/>
    </source>
</evidence>
<dbReference type="InterPro" id="IPR036942">
    <property type="entry name" value="Beta-barrel_TonB_sf"/>
</dbReference>
<dbReference type="InterPro" id="IPR039426">
    <property type="entry name" value="TonB-dep_rcpt-like"/>
</dbReference>
<dbReference type="RefSeq" id="WP_369753976.1">
    <property type="nucleotide sequence ID" value="NZ_CP165625.1"/>
</dbReference>
<dbReference type="InterPro" id="IPR008969">
    <property type="entry name" value="CarboxyPept-like_regulatory"/>
</dbReference>
<evidence type="ECO:0000256" key="2">
    <source>
        <dbReference type="ARBA" id="ARBA00022448"/>
    </source>
</evidence>
<keyword evidence="17" id="KW-0675">Receptor</keyword>
<dbReference type="PANTHER" id="PTHR32552">
    <property type="entry name" value="FERRICHROME IRON RECEPTOR-RELATED"/>
    <property type="match status" value="1"/>
</dbReference>
<keyword evidence="3 12" id="KW-1134">Transmembrane beta strand</keyword>
<evidence type="ECO:0000259" key="15">
    <source>
        <dbReference type="Pfam" id="PF00593"/>
    </source>
</evidence>
<proteinExistence type="inferred from homology"/>
<reference evidence="17" key="1">
    <citation type="submission" date="2024-07" db="EMBL/GenBank/DDBJ databases">
        <authorList>
            <person name="Biller S.J."/>
        </authorList>
    </citation>
    <scope>NUCLEOTIDE SEQUENCE</scope>
    <source>
        <strain evidence="17">WC2409</strain>
    </source>
</reference>